<sequence length="480" mass="52562">MKPEDIRRVLHHHLDGISVPDTKHWVKGSISQKSMAERSHWSRLKLAATALASLAVIGGFWLGTRARGPHSVAGPRFIGTASALNFAVPYLAKHKVSAIHVPTFLPFTVATSLKPRPALVPIVRAGTGTLPPLLSPPLPGRNRAVYWIAVSSQGAPLSVAEQIGDRRTIDQLMQRQIPWVIVVASRQSLFPGGTSVHQKLFHGRYWTTSQLASYLNQVNQAEAVDWRQGVNTYTIVVTDQQVSQPELIWLARTMQSTTLRQPQAFAVVYRALVEAKAGKPQLDTWVMSATPSHKGYHTQVSLSRLALLHPVHDRQRREVVLPNPPITAHIPVVLPHQWSVFGRPFFAGVSYQFNPGGYRVAWYKTSTAVTVPVNAPPQEIPLLEVTAGDLATGTIPRLDHPVVSLAAYRNLVSNAEAGAVADIVKIGPDKVFVTTRLTDTASFSVVQFSYRGTIFQVSSPSLWHALSAACQMLGIEAARL</sequence>
<comment type="caution">
    <text evidence="1">The sequence shown here is derived from an EMBL/GenBank/DDBJ whole genome shotgun (WGS) entry which is preliminary data.</text>
</comment>
<reference evidence="1 2" key="1">
    <citation type="journal article" date="2014" name="BMC Genomics">
        <title>Comparison of environmental and isolate Sulfobacillus genomes reveals diverse carbon, sulfur, nitrogen, and hydrogen metabolisms.</title>
        <authorList>
            <person name="Justice N.B."/>
            <person name="Norman A."/>
            <person name="Brown C.T."/>
            <person name="Singh A."/>
            <person name="Thomas B.C."/>
            <person name="Banfield J.F."/>
        </authorList>
    </citation>
    <scope>NUCLEOTIDE SEQUENCE [LARGE SCALE GENOMIC DNA]</scope>
    <source>
        <strain evidence="1">AMDSBA4</strain>
    </source>
</reference>
<dbReference type="AlphaFoldDB" id="A0A2T2XC22"/>
<proteinExistence type="predicted"/>
<protein>
    <submittedName>
        <fullName evidence="1">Uncharacterized protein</fullName>
    </submittedName>
</protein>
<dbReference type="Proteomes" id="UP000242972">
    <property type="component" value="Unassembled WGS sequence"/>
</dbReference>
<evidence type="ECO:0000313" key="2">
    <source>
        <dbReference type="Proteomes" id="UP000242972"/>
    </source>
</evidence>
<organism evidence="1 2">
    <name type="scientific">Sulfobacillus benefaciens</name>
    <dbReference type="NCBI Taxonomy" id="453960"/>
    <lineage>
        <taxon>Bacteria</taxon>
        <taxon>Bacillati</taxon>
        <taxon>Bacillota</taxon>
        <taxon>Clostridia</taxon>
        <taxon>Eubacteriales</taxon>
        <taxon>Clostridiales Family XVII. Incertae Sedis</taxon>
        <taxon>Sulfobacillus</taxon>
    </lineage>
</organism>
<evidence type="ECO:0000313" key="1">
    <source>
        <dbReference type="EMBL" id="PSR32071.1"/>
    </source>
</evidence>
<name>A0A2T2XC22_9FIRM</name>
<gene>
    <name evidence="1" type="ORF">C7B46_16030</name>
</gene>
<accession>A0A2T2XC22</accession>
<dbReference type="EMBL" id="PXYW01000053">
    <property type="protein sequence ID" value="PSR32071.1"/>
    <property type="molecule type" value="Genomic_DNA"/>
</dbReference>